<dbReference type="InterPro" id="IPR018754">
    <property type="entry name" value="RovC-like_DNA-bd"/>
</dbReference>
<proteinExistence type="predicted"/>
<reference evidence="3" key="1">
    <citation type="submission" date="2018-10" db="EMBL/GenBank/DDBJ databases">
        <authorList>
            <person name="Peiro R."/>
            <person name="Begona"/>
            <person name="Cbmso G."/>
            <person name="Lopez M."/>
            <person name="Gonzalez S."/>
            <person name="Sacristan E."/>
            <person name="Castillo E."/>
        </authorList>
    </citation>
    <scope>NUCLEOTIDE SEQUENCE [LARGE SCALE GENOMIC DNA]</scope>
</reference>
<feature type="domain" description="T6SS Transcription factor RovC-like DNA binding" evidence="1">
    <location>
        <begin position="35"/>
        <end position="109"/>
    </location>
</feature>
<evidence type="ECO:0000259" key="1">
    <source>
        <dbReference type="Pfam" id="PF10074"/>
    </source>
</evidence>
<dbReference type="AlphaFoldDB" id="A0A3S4BFU9"/>
<sequence>MAFPVPVERPVNKWGGGGYGKALGADVMQVHFLDEPPQSAALTTYDREHMKLYMRLLDAATDGADWREAVTILFGLDPDREPDRARHVHDTHLARARWMTEHGYRLLVREGRAH</sequence>
<dbReference type="Pfam" id="PF10074">
    <property type="entry name" value="RovC_DNA-bd"/>
    <property type="match status" value="1"/>
</dbReference>
<name>A0A3S4BFU9_9BRAD</name>
<comment type="caution">
    <text evidence="2">The sequence shown here is derived from an EMBL/GenBank/DDBJ whole genome shotgun (WGS) entry which is preliminary data.</text>
</comment>
<dbReference type="Proteomes" id="UP000289200">
    <property type="component" value="Unassembled WGS sequence"/>
</dbReference>
<gene>
    <name evidence="2" type="ORF">RHODGE_RHODGE_02669</name>
</gene>
<organism evidence="2 3">
    <name type="scientific">Rhodoplanes serenus</name>
    <dbReference type="NCBI Taxonomy" id="200615"/>
    <lineage>
        <taxon>Bacteria</taxon>
        <taxon>Pseudomonadati</taxon>
        <taxon>Pseudomonadota</taxon>
        <taxon>Alphaproteobacteria</taxon>
        <taxon>Hyphomicrobiales</taxon>
        <taxon>Nitrobacteraceae</taxon>
        <taxon>Rhodoplanes</taxon>
    </lineage>
</organism>
<keyword evidence="3" id="KW-1185">Reference proteome</keyword>
<protein>
    <recommendedName>
        <fullName evidence="1">T6SS Transcription factor RovC-like DNA binding domain-containing protein</fullName>
    </recommendedName>
</protein>
<accession>A0A3S4BFU9</accession>
<evidence type="ECO:0000313" key="2">
    <source>
        <dbReference type="EMBL" id="VCU08911.1"/>
    </source>
</evidence>
<dbReference type="EMBL" id="UWOC01000148">
    <property type="protein sequence ID" value="VCU08911.1"/>
    <property type="molecule type" value="Genomic_DNA"/>
</dbReference>
<evidence type="ECO:0000313" key="3">
    <source>
        <dbReference type="Proteomes" id="UP000289200"/>
    </source>
</evidence>